<dbReference type="EMBL" id="CP015217">
    <property type="protein sequence ID" value="AOP35429.1"/>
    <property type="molecule type" value="Genomic_DNA"/>
</dbReference>
<evidence type="ECO:0000313" key="2">
    <source>
        <dbReference type="EMBL" id="AOP35429.1"/>
    </source>
</evidence>
<accession>A0A1D7V0R7</accession>
<keyword evidence="1" id="KW-0812">Transmembrane</keyword>
<dbReference type="Proteomes" id="UP000094197">
    <property type="component" value="Chromosome 1"/>
</dbReference>
<sequence length="71" mass="8021">MNTILHYIIPHTVGIILIAIGWYVSILNVGLTRFTENVLLSKWTVGGLILILIGAYLPEIWIGTRNLFKKD</sequence>
<evidence type="ECO:0000256" key="1">
    <source>
        <dbReference type="SAM" id="Phobius"/>
    </source>
</evidence>
<keyword evidence="3" id="KW-1185">Reference proteome</keyword>
<proteinExistence type="predicted"/>
<organism evidence="2 3">
    <name type="scientific">Leptospira tipperaryensis</name>
    <dbReference type="NCBI Taxonomy" id="2564040"/>
    <lineage>
        <taxon>Bacteria</taxon>
        <taxon>Pseudomonadati</taxon>
        <taxon>Spirochaetota</taxon>
        <taxon>Spirochaetia</taxon>
        <taxon>Leptospirales</taxon>
        <taxon>Leptospiraceae</taxon>
        <taxon>Leptospira</taxon>
    </lineage>
</organism>
<keyword evidence="1" id="KW-0472">Membrane</keyword>
<dbReference type="AlphaFoldDB" id="A0A1D7V0R7"/>
<reference evidence="2 3" key="1">
    <citation type="submission" date="2016-04" db="EMBL/GenBank/DDBJ databases">
        <title>Complete genome seqeunce of Leptospira alstonii serovar Room22.</title>
        <authorList>
            <person name="Nally J.E."/>
            <person name="Bayles D.O."/>
            <person name="Hurley D."/>
            <person name="Fanning S."/>
            <person name="McMahon B.J."/>
            <person name="Arent Z."/>
        </authorList>
    </citation>
    <scope>NUCLEOTIDE SEQUENCE [LARGE SCALE GENOMIC DNA]</scope>
    <source>
        <strain evidence="2 3">GWTS #1</strain>
    </source>
</reference>
<gene>
    <name evidence="2" type="ORF">A0128_17235</name>
</gene>
<dbReference type="OrthoDB" id="332203at2"/>
<protein>
    <submittedName>
        <fullName evidence="2">Uncharacterized protein</fullName>
    </submittedName>
</protein>
<feature type="transmembrane region" description="Helical" evidence="1">
    <location>
        <begin position="12"/>
        <end position="31"/>
    </location>
</feature>
<feature type="transmembrane region" description="Helical" evidence="1">
    <location>
        <begin position="43"/>
        <end position="62"/>
    </location>
</feature>
<name>A0A1D7V0R7_9LEPT</name>
<dbReference type="RefSeq" id="WP_069608632.1">
    <property type="nucleotide sequence ID" value="NZ_CP015217.1"/>
</dbReference>
<evidence type="ECO:0000313" key="3">
    <source>
        <dbReference type="Proteomes" id="UP000094197"/>
    </source>
</evidence>
<dbReference type="KEGG" id="laj:A0128_17235"/>
<keyword evidence="1" id="KW-1133">Transmembrane helix</keyword>